<keyword evidence="1" id="KW-0812">Transmembrane</keyword>
<organism evidence="4 5">
    <name type="scientific">Aplysia californica</name>
    <name type="common">California sea hare</name>
    <dbReference type="NCBI Taxonomy" id="6500"/>
    <lineage>
        <taxon>Eukaryota</taxon>
        <taxon>Metazoa</taxon>
        <taxon>Spiralia</taxon>
        <taxon>Lophotrochozoa</taxon>
        <taxon>Mollusca</taxon>
        <taxon>Gastropoda</taxon>
        <taxon>Heterobranchia</taxon>
        <taxon>Euthyneura</taxon>
        <taxon>Tectipleura</taxon>
        <taxon>Aplysiida</taxon>
        <taxon>Aplysioidea</taxon>
        <taxon>Aplysiidae</taxon>
        <taxon>Aplysia</taxon>
    </lineage>
</organism>
<dbReference type="GeneID" id="101855132"/>
<sequence length="621" mass="69295">MDTLLRILVFCLMAFVYSSADVCSPASAATALTLPDFQPTEFTADVEVADKPKNRVTQTTVHYSSTKNQIRLSSMVQTVKNDLYFYFDDGEVFSIDFSMGRGKCTVQDIKSAPQSFYVGGVKADGKIQEPLAMLRMTGPSGFPGKNIVVTKGNQGSIRGMTVDQYTSCQLWRVNNSQVEVVKVTHYFSAADWRFPDKKVVPVAIKVEGSTRSNMYNFFNIKFEIDEDKLETPAGVYCQRRKSYPFPPSPSYIRFSAETIDNLNSVTYYIEETFDVEGQYAMMVMPYGSDYSSDEGIGERTIFRDYGTGLSFDIDNRLESCTPKNISDKSNVRLPFDFISNGQVHQLTADAFFYKGKNVYQYLGERRVRDIMCDTFVTRTALLTDSADVATIEWYFAKEGTKSWNDQTTFYTKNHFRLPVKFRMWTTDSELRSVDMNIYHVDYSKLIFGTIDLRPCFPDSSSNFVRLVVPGAKAAVVNSQIDSFKKKAVTDIAIIADVIWWRIADLKLYFDANDVVLEFEILDAPPFAGDISNPTKQTTLAQATQNIKTAVSGQFVLHTYDMSTDSFSKSFQVSKSVNIAANKAYTGSSDDGYSGGSMAGLGIAMVIIGGTAGGAGAAFFLR</sequence>
<feature type="signal peptide" evidence="2">
    <location>
        <begin position="1"/>
        <end position="20"/>
    </location>
</feature>
<name>A0ABM1A828_APLCA</name>
<feature type="transmembrane region" description="Helical" evidence="1">
    <location>
        <begin position="597"/>
        <end position="620"/>
    </location>
</feature>
<evidence type="ECO:0000313" key="5">
    <source>
        <dbReference type="RefSeq" id="XP_012942628.1"/>
    </source>
</evidence>
<evidence type="ECO:0000256" key="1">
    <source>
        <dbReference type="SAM" id="Phobius"/>
    </source>
</evidence>
<keyword evidence="1" id="KW-1133">Transmembrane helix</keyword>
<evidence type="ECO:0000259" key="3">
    <source>
        <dbReference type="Pfam" id="PF25898"/>
    </source>
</evidence>
<dbReference type="RefSeq" id="XP_012942628.1">
    <property type="nucleotide sequence ID" value="XM_013087174.2"/>
</dbReference>
<dbReference type="Proteomes" id="UP000694888">
    <property type="component" value="Unplaced"/>
</dbReference>
<evidence type="ECO:0000313" key="4">
    <source>
        <dbReference type="Proteomes" id="UP000694888"/>
    </source>
</evidence>
<dbReference type="Pfam" id="PF25898">
    <property type="entry name" value="LolA_2nd_metazoa"/>
    <property type="match status" value="2"/>
</dbReference>
<feature type="domain" description="LolA-like" evidence="3">
    <location>
        <begin position="34"/>
        <end position="220"/>
    </location>
</feature>
<dbReference type="PANTHER" id="PTHR36902:SF1">
    <property type="entry name" value="ENRICHED IN SURFACE-LABELED PROTEOME PROTEIN 9"/>
    <property type="match status" value="1"/>
</dbReference>
<protein>
    <submittedName>
        <fullName evidence="5">Uncharacterized protein LOC101855132</fullName>
    </submittedName>
</protein>
<dbReference type="PANTHER" id="PTHR36902">
    <property type="entry name" value="ENRICHED IN SURFACE-LABELED PROTEOME PROTEIN 9"/>
    <property type="match status" value="1"/>
</dbReference>
<keyword evidence="1" id="KW-0472">Membrane</keyword>
<feature type="chain" id="PRO_5045670153" evidence="2">
    <location>
        <begin position="21"/>
        <end position="621"/>
    </location>
</feature>
<dbReference type="InterPro" id="IPR058831">
    <property type="entry name" value="LolA-like_dom_2nd"/>
</dbReference>
<evidence type="ECO:0000256" key="2">
    <source>
        <dbReference type="SAM" id="SignalP"/>
    </source>
</evidence>
<keyword evidence="2" id="KW-0732">Signal</keyword>
<accession>A0ABM1A828</accession>
<gene>
    <name evidence="5" type="primary">LOC101855132</name>
</gene>
<proteinExistence type="predicted"/>
<keyword evidence="4" id="KW-1185">Reference proteome</keyword>
<feature type="domain" description="LolA-like" evidence="3">
    <location>
        <begin position="232"/>
        <end position="456"/>
    </location>
</feature>
<reference evidence="5" key="1">
    <citation type="submission" date="2025-08" db="UniProtKB">
        <authorList>
            <consortium name="RefSeq"/>
        </authorList>
    </citation>
    <scope>IDENTIFICATION</scope>
</reference>